<dbReference type="AlphaFoldDB" id="A0A6A7RW47"/>
<gene>
    <name evidence="2" type="ORF">CRU78_15080</name>
</gene>
<evidence type="ECO:0000313" key="2">
    <source>
        <dbReference type="EMBL" id="MQM31764.1"/>
    </source>
</evidence>
<accession>A0A6A7RW47</accession>
<dbReference type="NCBIfam" id="TIGR02595">
    <property type="entry name" value="PEP_CTERM"/>
    <property type="match status" value="1"/>
</dbReference>
<organism evidence="2 3">
    <name type="scientific">Candidatus Accumulibacter phosphatis</name>
    <dbReference type="NCBI Taxonomy" id="327160"/>
    <lineage>
        <taxon>Bacteria</taxon>
        <taxon>Pseudomonadati</taxon>
        <taxon>Pseudomonadota</taxon>
        <taxon>Betaproteobacteria</taxon>
        <taxon>Candidatus Accumulibacter</taxon>
    </lineage>
</organism>
<dbReference type="EMBL" id="PDHS01000372">
    <property type="protein sequence ID" value="MQM31764.1"/>
    <property type="molecule type" value="Genomic_DNA"/>
</dbReference>
<evidence type="ECO:0000259" key="1">
    <source>
        <dbReference type="Pfam" id="PF07589"/>
    </source>
</evidence>
<evidence type="ECO:0000313" key="3">
    <source>
        <dbReference type="Proteomes" id="UP000342300"/>
    </source>
</evidence>
<name>A0A6A7RW47_9PROT</name>
<reference evidence="2 3" key="1">
    <citation type="submission" date="2017-09" db="EMBL/GenBank/DDBJ databases">
        <title>Metagenomic Analysis Reveals Denitrifying Candidatus Accumulibacter and Flanking Population as a Source of N2O.</title>
        <authorList>
            <person name="Gao H."/>
            <person name="Mao Y."/>
            <person name="Zhao X."/>
            <person name="Liu W.-T."/>
            <person name="Zhang T."/>
            <person name="Wells G."/>
        </authorList>
    </citation>
    <scope>NUCLEOTIDE SEQUENCE [LARGE SCALE GENOMIC DNA]</scope>
    <source>
        <strain evidence="2">CANDO_2_IC</strain>
    </source>
</reference>
<feature type="domain" description="Ice-binding protein C-terminal" evidence="1">
    <location>
        <begin position="126"/>
        <end position="151"/>
    </location>
</feature>
<dbReference type="Proteomes" id="UP000342300">
    <property type="component" value="Unassembled WGS sequence"/>
</dbReference>
<dbReference type="Pfam" id="PF07589">
    <property type="entry name" value="PEP-CTERM"/>
    <property type="match status" value="1"/>
</dbReference>
<comment type="caution">
    <text evidence="2">The sequence shown here is derived from an EMBL/GenBank/DDBJ whole genome shotgun (WGS) entry which is preliminary data.</text>
</comment>
<dbReference type="InterPro" id="IPR013424">
    <property type="entry name" value="Ice-binding_C"/>
</dbReference>
<sequence length="160" mass="16478">MTQTPCNGHFNAATGATPDWSGINYIKAFEIKDVGDVTSATISGPGSFAANVSQGLSANVGCQTGGTNGACFTGAPIALTDNMSWTLGFTSSGALDFSLPHLKVQFLKDALQDKATGDLLSQNIPPVPEPEAYAMMLVGLGMLGVIARRRRSSEAPGTPA</sequence>
<proteinExistence type="predicted"/>
<protein>
    <recommendedName>
        <fullName evidence="1">Ice-binding protein C-terminal domain-containing protein</fullName>
    </recommendedName>
</protein>